<reference evidence="3" key="1">
    <citation type="journal article" date="2019" name="Int. J. Syst. Evol. Microbiol.">
        <title>The Global Catalogue of Microorganisms (GCM) 10K type strain sequencing project: providing services to taxonomists for standard genome sequencing and annotation.</title>
        <authorList>
            <consortium name="The Broad Institute Genomics Platform"/>
            <consortium name="The Broad Institute Genome Sequencing Center for Infectious Disease"/>
            <person name="Wu L."/>
            <person name="Ma J."/>
        </authorList>
    </citation>
    <scope>NUCLEOTIDE SEQUENCE [LARGE SCALE GENOMIC DNA]</scope>
    <source>
        <strain evidence="3">CECT 8288</strain>
    </source>
</reference>
<proteinExistence type="predicted"/>
<dbReference type="EMBL" id="JBHRYN010000011">
    <property type="protein sequence ID" value="MFC3701777.1"/>
    <property type="molecule type" value="Genomic_DNA"/>
</dbReference>
<evidence type="ECO:0000313" key="3">
    <source>
        <dbReference type="Proteomes" id="UP001595710"/>
    </source>
</evidence>
<keyword evidence="1" id="KW-0812">Transmembrane</keyword>
<evidence type="ECO:0000256" key="1">
    <source>
        <dbReference type="SAM" id="Phobius"/>
    </source>
</evidence>
<keyword evidence="1" id="KW-0472">Membrane</keyword>
<name>A0ABV7WRS8_9GAMM</name>
<accession>A0ABV7WRS8</accession>
<dbReference type="RefSeq" id="WP_216000557.1">
    <property type="nucleotide sequence ID" value="NZ_JAUFQI010000001.1"/>
</dbReference>
<keyword evidence="3" id="KW-1185">Reference proteome</keyword>
<protein>
    <submittedName>
        <fullName evidence="2">Uncharacterized protein</fullName>
    </submittedName>
</protein>
<comment type="caution">
    <text evidence="2">The sequence shown here is derived from an EMBL/GenBank/DDBJ whole genome shotgun (WGS) entry which is preliminary data.</text>
</comment>
<keyword evidence="1" id="KW-1133">Transmembrane helix</keyword>
<gene>
    <name evidence="2" type="ORF">ACFOND_09020</name>
</gene>
<sequence length="58" mass="6274">MKGLFLITVFTACALLGTAMVLIDSGLFSLSIFCTLGALIAFLVAYQLQTHYSLLDDE</sequence>
<feature type="transmembrane region" description="Helical" evidence="1">
    <location>
        <begin position="29"/>
        <end position="48"/>
    </location>
</feature>
<organism evidence="2 3">
    <name type="scientific">Reinekea marina</name>
    <dbReference type="NCBI Taxonomy" id="1310421"/>
    <lineage>
        <taxon>Bacteria</taxon>
        <taxon>Pseudomonadati</taxon>
        <taxon>Pseudomonadota</taxon>
        <taxon>Gammaproteobacteria</taxon>
        <taxon>Oceanospirillales</taxon>
        <taxon>Saccharospirillaceae</taxon>
        <taxon>Reinekea</taxon>
    </lineage>
</organism>
<dbReference type="Proteomes" id="UP001595710">
    <property type="component" value="Unassembled WGS sequence"/>
</dbReference>
<evidence type="ECO:0000313" key="2">
    <source>
        <dbReference type="EMBL" id="MFC3701777.1"/>
    </source>
</evidence>